<organism evidence="2">
    <name type="scientific">marine sediment metagenome</name>
    <dbReference type="NCBI Taxonomy" id="412755"/>
    <lineage>
        <taxon>unclassified sequences</taxon>
        <taxon>metagenomes</taxon>
        <taxon>ecological metagenomes</taxon>
    </lineage>
</organism>
<reference evidence="2" key="1">
    <citation type="journal article" date="2015" name="Nature">
        <title>Complex archaea that bridge the gap between prokaryotes and eukaryotes.</title>
        <authorList>
            <person name="Spang A."/>
            <person name="Saw J.H."/>
            <person name="Jorgensen S.L."/>
            <person name="Zaremba-Niedzwiedzka K."/>
            <person name="Martijn J."/>
            <person name="Lind A.E."/>
            <person name="van Eijk R."/>
            <person name="Schleper C."/>
            <person name="Guy L."/>
            <person name="Ettema T.J."/>
        </authorList>
    </citation>
    <scope>NUCLEOTIDE SEQUENCE</scope>
</reference>
<name>A0A0F9INJ9_9ZZZZ</name>
<evidence type="ECO:0000313" key="1">
    <source>
        <dbReference type="EMBL" id="KKK92570.1"/>
    </source>
</evidence>
<dbReference type="EMBL" id="LAZR01048154">
    <property type="protein sequence ID" value="KKK92570.1"/>
    <property type="molecule type" value="Genomic_DNA"/>
</dbReference>
<sequence>MGRTFRYYCTKCQTVHSNHQKEYYHQHKEY</sequence>
<dbReference type="EMBL" id="LAZR01020456">
    <property type="protein sequence ID" value="KKL88817.1"/>
    <property type="molecule type" value="Genomic_DNA"/>
</dbReference>
<evidence type="ECO:0000313" key="2">
    <source>
        <dbReference type="EMBL" id="KKL88817.1"/>
    </source>
</evidence>
<gene>
    <name evidence="2" type="ORF">LCGC14_1920970</name>
    <name evidence="1" type="ORF">LCGC14_2701590</name>
</gene>
<feature type="non-terminal residue" evidence="2">
    <location>
        <position position="30"/>
    </location>
</feature>
<accession>A0A0F9INJ9</accession>
<protein>
    <submittedName>
        <fullName evidence="2">Uncharacterized protein</fullName>
    </submittedName>
</protein>
<comment type="caution">
    <text evidence="2">The sequence shown here is derived from an EMBL/GenBank/DDBJ whole genome shotgun (WGS) entry which is preliminary data.</text>
</comment>
<dbReference type="AlphaFoldDB" id="A0A0F9INJ9"/>
<proteinExistence type="predicted"/>